<accession>A0ABY1BQP6</accession>
<name>A0ABY1BQP6_9PSED</name>
<reference evidence="2 3" key="1">
    <citation type="submission" date="2016-10" db="EMBL/GenBank/DDBJ databases">
        <authorList>
            <person name="Varghese N."/>
            <person name="Submissions S."/>
        </authorList>
    </citation>
    <scope>NUCLEOTIDE SEQUENCE [LARGE SCALE GENOMIC DNA]</scope>
    <source>
        <strain evidence="2 3">CIP 109853</strain>
    </source>
</reference>
<evidence type="ECO:0000256" key="1">
    <source>
        <dbReference type="SAM" id="Phobius"/>
    </source>
</evidence>
<evidence type="ECO:0000313" key="2">
    <source>
        <dbReference type="EMBL" id="SER39623.1"/>
    </source>
</evidence>
<keyword evidence="1" id="KW-0812">Transmembrane</keyword>
<comment type="caution">
    <text evidence="2">The sequence shown here is derived from an EMBL/GenBank/DDBJ whole genome shotgun (WGS) entry which is preliminary data.</text>
</comment>
<proteinExistence type="predicted"/>
<keyword evidence="1" id="KW-0472">Membrane</keyword>
<sequence>MTQSDNLLILVYSRRLASLGARPTLLPMKRTVSLIALLVLAFAGLISFLIWAERRPPSHYLSDLRTQVISSPRPANSQGNLLLVRPQLYPSDFQSTAQLRRKLAAALDQAQQAGLLTPDTLVALPEHIGTWLLARGEKAEFYQARTRQQVRDWLLLGNPVLATRALLLNLDAERLDEALLRMKAEQMARDYQQLFAGLAREYRVTLLAGSMLLPAPYMQAGELHSGDGPLRNLSLVFDAQGQVQGELYSEPWPWRDEGSMQQVRLGEQWFEVERDWHAGHPQSRLRLPAGTYGPPLFLRGQLDWPIGGATRHIHLIPDNAEQASDAPGSHLLNIWIPAT</sequence>
<dbReference type="InterPro" id="IPR036526">
    <property type="entry name" value="C-N_Hydrolase_sf"/>
</dbReference>
<dbReference type="EMBL" id="FOFP01000027">
    <property type="protein sequence ID" value="SER39623.1"/>
    <property type="molecule type" value="Genomic_DNA"/>
</dbReference>
<dbReference type="SUPFAM" id="SSF56317">
    <property type="entry name" value="Carbon-nitrogen hydrolase"/>
    <property type="match status" value="1"/>
</dbReference>
<keyword evidence="1" id="KW-1133">Transmembrane helix</keyword>
<protein>
    <recommendedName>
        <fullName evidence="4">Hydrolase</fullName>
    </recommendedName>
</protein>
<feature type="transmembrane region" description="Helical" evidence="1">
    <location>
        <begin position="32"/>
        <end position="52"/>
    </location>
</feature>
<evidence type="ECO:0000313" key="3">
    <source>
        <dbReference type="Proteomes" id="UP000198512"/>
    </source>
</evidence>
<gene>
    <name evidence="2" type="ORF">SAMN05216600_12722</name>
</gene>
<organism evidence="2 3">
    <name type="scientific">Pseudomonas cuatrocienegasensis</name>
    <dbReference type="NCBI Taxonomy" id="543360"/>
    <lineage>
        <taxon>Bacteria</taxon>
        <taxon>Pseudomonadati</taxon>
        <taxon>Pseudomonadota</taxon>
        <taxon>Gammaproteobacteria</taxon>
        <taxon>Pseudomonadales</taxon>
        <taxon>Pseudomonadaceae</taxon>
        <taxon>Pseudomonas</taxon>
    </lineage>
</organism>
<keyword evidence="3" id="KW-1185">Reference proteome</keyword>
<dbReference type="Proteomes" id="UP000198512">
    <property type="component" value="Unassembled WGS sequence"/>
</dbReference>
<evidence type="ECO:0008006" key="4">
    <source>
        <dbReference type="Google" id="ProtNLM"/>
    </source>
</evidence>